<dbReference type="OrthoDB" id="10252740at2759"/>
<protein>
    <recommendedName>
        <fullName evidence="1">Piwi domain-containing protein</fullName>
    </recommendedName>
</protein>
<gene>
    <name evidence="2" type="ORF">GPM918_LOCUS13194</name>
    <name evidence="3" type="ORF">SRO942_LOCUS13194</name>
</gene>
<dbReference type="InterPro" id="IPR003165">
    <property type="entry name" value="Piwi"/>
</dbReference>
<dbReference type="Pfam" id="PF02171">
    <property type="entry name" value="Piwi"/>
    <property type="match status" value="1"/>
</dbReference>
<name>A0A814FZQ0_9BILA</name>
<comment type="caution">
    <text evidence="2">The sequence shown here is derived from an EMBL/GenBank/DDBJ whole genome shotgun (WGS) entry which is preliminary data.</text>
</comment>
<proteinExistence type="predicted"/>
<dbReference type="PROSITE" id="PS50822">
    <property type="entry name" value="PIWI"/>
    <property type="match status" value="1"/>
</dbReference>
<evidence type="ECO:0000259" key="1">
    <source>
        <dbReference type="PROSITE" id="PS50822"/>
    </source>
</evidence>
<dbReference type="PANTHER" id="PTHR22891">
    <property type="entry name" value="EUKARYOTIC TRANSLATION INITIATION FACTOR 2C"/>
    <property type="match status" value="1"/>
</dbReference>
<reference evidence="2" key="1">
    <citation type="submission" date="2021-02" db="EMBL/GenBank/DDBJ databases">
        <authorList>
            <person name="Nowell W R."/>
        </authorList>
    </citation>
    <scope>NUCLEOTIDE SEQUENCE</scope>
</reference>
<dbReference type="AlphaFoldDB" id="A0A814FZQ0"/>
<dbReference type="InterPro" id="IPR012337">
    <property type="entry name" value="RNaseH-like_sf"/>
</dbReference>
<evidence type="ECO:0000313" key="3">
    <source>
        <dbReference type="EMBL" id="CAF3761905.1"/>
    </source>
</evidence>
<dbReference type="EMBL" id="CAJNOQ010002994">
    <property type="protein sequence ID" value="CAF0989806.1"/>
    <property type="molecule type" value="Genomic_DNA"/>
</dbReference>
<feature type="domain" description="Piwi" evidence="1">
    <location>
        <begin position="1"/>
        <end position="233"/>
    </location>
</feature>
<dbReference type="GO" id="GO:0003676">
    <property type="term" value="F:nucleic acid binding"/>
    <property type="evidence" value="ECO:0007669"/>
    <property type="project" value="InterPro"/>
</dbReference>
<evidence type="ECO:0000313" key="4">
    <source>
        <dbReference type="Proteomes" id="UP000663829"/>
    </source>
</evidence>
<dbReference type="Gene3D" id="3.30.420.10">
    <property type="entry name" value="Ribonuclease H-like superfamily/Ribonuclease H"/>
    <property type="match status" value="1"/>
</dbReference>
<dbReference type="Proteomes" id="UP000681722">
    <property type="component" value="Unassembled WGS sequence"/>
</dbReference>
<dbReference type="EMBL" id="CAJOBC010002994">
    <property type="protein sequence ID" value="CAF3761905.1"/>
    <property type="molecule type" value="Genomic_DNA"/>
</dbReference>
<organism evidence="2 4">
    <name type="scientific">Didymodactylos carnosus</name>
    <dbReference type="NCBI Taxonomy" id="1234261"/>
    <lineage>
        <taxon>Eukaryota</taxon>
        <taxon>Metazoa</taxon>
        <taxon>Spiralia</taxon>
        <taxon>Gnathifera</taxon>
        <taxon>Rotifera</taxon>
        <taxon>Eurotatoria</taxon>
        <taxon>Bdelloidea</taxon>
        <taxon>Philodinida</taxon>
        <taxon>Philodinidae</taxon>
        <taxon>Didymodactylos</taxon>
    </lineage>
</organism>
<accession>A0A814FZQ0</accession>
<keyword evidence="4" id="KW-1185">Reference proteome</keyword>
<dbReference type="Proteomes" id="UP000663829">
    <property type="component" value="Unassembled WGS sequence"/>
</dbReference>
<dbReference type="SUPFAM" id="SSF53098">
    <property type="entry name" value="Ribonuclease H-like"/>
    <property type="match status" value="1"/>
</dbReference>
<sequence>MFFGADVTHSTCSTDRPSIAAVVASRDPTNTLYAARLCERKFSMISSLSSWIFFFRISKKGRCSMEIIKELDQMVADLLRVFARTCGDRLPNKIVFYRDGVDEGQYQKVLDNEVNKIKNACRVVCDERQLPKLTFIIVKKRHNTRFFLCDGKQTMNVQAGTVIDQDITHPSQFDFYLCSQAAIMGTSRPTLYHVLHDDIGFSSDDVQQLTYWLCHTDKSVSIPSPVHYAHLAAYGSRALKFDDDRESDNIDDDDKDEEPESYSMEDIKTKLMILDPKVTDDMWFI</sequence>
<evidence type="ECO:0000313" key="2">
    <source>
        <dbReference type="EMBL" id="CAF0989806.1"/>
    </source>
</evidence>
<dbReference type="InterPro" id="IPR036397">
    <property type="entry name" value="RNaseH_sf"/>
</dbReference>
<dbReference type="SMART" id="SM00950">
    <property type="entry name" value="Piwi"/>
    <property type="match status" value="1"/>
</dbReference>